<comment type="caution">
    <text evidence="1">The sequence shown here is derived from an EMBL/GenBank/DDBJ whole genome shotgun (WGS) entry which is preliminary data.</text>
</comment>
<protein>
    <submittedName>
        <fullName evidence="1">Uncharacterized protein</fullName>
    </submittedName>
</protein>
<dbReference type="Proteomes" id="UP000192521">
    <property type="component" value="Unassembled WGS sequence"/>
</dbReference>
<accession>A0ABX3UD02</accession>
<gene>
    <name evidence="1" type="ORF">B2M27_15925</name>
</gene>
<evidence type="ECO:0000313" key="1">
    <source>
        <dbReference type="EMBL" id="ORJ49378.1"/>
    </source>
</evidence>
<keyword evidence="2" id="KW-1185">Reference proteome</keyword>
<name>A0ABX3UD02_KLUIN</name>
<organism evidence="1 2">
    <name type="scientific">Kluyvera intermedia</name>
    <name type="common">Enterobacter intermedius</name>
    <dbReference type="NCBI Taxonomy" id="61648"/>
    <lineage>
        <taxon>Bacteria</taxon>
        <taxon>Pseudomonadati</taxon>
        <taxon>Pseudomonadota</taxon>
        <taxon>Gammaproteobacteria</taxon>
        <taxon>Enterobacterales</taxon>
        <taxon>Enterobacteriaceae</taxon>
        <taxon>Kluyvera</taxon>
    </lineage>
</organism>
<reference evidence="1 2" key="1">
    <citation type="submission" date="2017-02" db="EMBL/GenBank/DDBJ databases">
        <title>Draft genome sequence of a Kluyvera intermedia isolate from a patient with a pancreatic abscess.</title>
        <authorList>
            <person name="Thele R."/>
        </authorList>
    </citation>
    <scope>NUCLEOTIDE SEQUENCE [LARGE SCALE GENOMIC DNA]</scope>
    <source>
        <strain evidence="1 2">FOSA7093</strain>
    </source>
</reference>
<evidence type="ECO:0000313" key="2">
    <source>
        <dbReference type="Proteomes" id="UP000192521"/>
    </source>
</evidence>
<sequence>MNFYFFQKLNPGTSRYKATLSDTYTAVCVTSKEIERHEKNDISNECTGVGFRPGAVPCFRDGC</sequence>
<dbReference type="EMBL" id="MWPR01000024">
    <property type="protein sequence ID" value="ORJ49378.1"/>
    <property type="molecule type" value="Genomic_DNA"/>
</dbReference>
<proteinExistence type="predicted"/>